<proteinExistence type="predicted"/>
<name>A0A0P1G8Z1_9RHOB</name>
<dbReference type="EMBL" id="CYSD01000024">
    <property type="protein sequence ID" value="CUH77999.1"/>
    <property type="molecule type" value="Genomic_DNA"/>
</dbReference>
<feature type="signal peptide" evidence="1">
    <location>
        <begin position="1"/>
        <end position="18"/>
    </location>
</feature>
<keyword evidence="3" id="KW-1185">Reference proteome</keyword>
<protein>
    <recommendedName>
        <fullName evidence="4">Integral membrane protein</fullName>
    </recommendedName>
</protein>
<evidence type="ECO:0000313" key="2">
    <source>
        <dbReference type="EMBL" id="CUH77999.1"/>
    </source>
</evidence>
<dbReference type="AlphaFoldDB" id="A0A0P1G8Z1"/>
<feature type="chain" id="PRO_5006063191" description="Integral membrane protein" evidence="1">
    <location>
        <begin position="19"/>
        <end position="129"/>
    </location>
</feature>
<sequence>MRLPLILTLCLAPVLAHAQMSAEDFERYTSGRTLIYGQGGQAYGAERYLPGRRVTWSFLDGECNDGIWYPQDGNICFLYEDRDAPQCWQFTETATGLIARFAGEDSTLELYEARETQEDMICLGPEVGV</sequence>
<organism evidence="2 3">
    <name type="scientific">Tritonibacter multivorans</name>
    <dbReference type="NCBI Taxonomy" id="928856"/>
    <lineage>
        <taxon>Bacteria</taxon>
        <taxon>Pseudomonadati</taxon>
        <taxon>Pseudomonadota</taxon>
        <taxon>Alphaproteobacteria</taxon>
        <taxon>Rhodobacterales</taxon>
        <taxon>Paracoccaceae</taxon>
        <taxon>Tritonibacter</taxon>
    </lineage>
</organism>
<evidence type="ECO:0000256" key="1">
    <source>
        <dbReference type="SAM" id="SignalP"/>
    </source>
</evidence>
<dbReference type="OrthoDB" id="7304934at2"/>
<reference evidence="2 3" key="1">
    <citation type="submission" date="2015-09" db="EMBL/GenBank/DDBJ databases">
        <authorList>
            <consortium name="Swine Surveillance"/>
        </authorList>
    </citation>
    <scope>NUCLEOTIDE SEQUENCE [LARGE SCALE GENOMIC DNA]</scope>
    <source>
        <strain evidence="2 3">CECT 7557</strain>
    </source>
</reference>
<accession>A0A0P1G8Z1</accession>
<dbReference type="RefSeq" id="WP_058289764.1">
    <property type="nucleotide sequence ID" value="NZ_CYSD01000024.1"/>
</dbReference>
<dbReference type="STRING" id="928856.SAMN04488049_10650"/>
<keyword evidence="1" id="KW-0732">Signal</keyword>
<dbReference type="Proteomes" id="UP000052022">
    <property type="component" value="Unassembled WGS sequence"/>
</dbReference>
<evidence type="ECO:0000313" key="3">
    <source>
        <dbReference type="Proteomes" id="UP000052022"/>
    </source>
</evidence>
<gene>
    <name evidence="2" type="ORF">TRM7557_01676</name>
</gene>
<evidence type="ECO:0008006" key="4">
    <source>
        <dbReference type="Google" id="ProtNLM"/>
    </source>
</evidence>